<feature type="coiled-coil region" evidence="1">
    <location>
        <begin position="69"/>
        <end position="100"/>
    </location>
</feature>
<name>A0A8S1Y852_PAROT</name>
<dbReference type="OMA" id="KQRPVHD"/>
<organism evidence="2 3">
    <name type="scientific">Paramecium octaurelia</name>
    <dbReference type="NCBI Taxonomy" id="43137"/>
    <lineage>
        <taxon>Eukaryota</taxon>
        <taxon>Sar</taxon>
        <taxon>Alveolata</taxon>
        <taxon>Ciliophora</taxon>
        <taxon>Intramacronucleata</taxon>
        <taxon>Oligohymenophorea</taxon>
        <taxon>Peniculida</taxon>
        <taxon>Parameciidae</taxon>
        <taxon>Paramecium</taxon>
    </lineage>
</organism>
<dbReference type="EMBL" id="CAJJDP010000150">
    <property type="protein sequence ID" value="CAD8209720.1"/>
    <property type="molecule type" value="Genomic_DNA"/>
</dbReference>
<dbReference type="OrthoDB" id="305324at2759"/>
<evidence type="ECO:0000313" key="3">
    <source>
        <dbReference type="Proteomes" id="UP000683925"/>
    </source>
</evidence>
<reference evidence="2" key="1">
    <citation type="submission" date="2021-01" db="EMBL/GenBank/DDBJ databases">
        <authorList>
            <consortium name="Genoscope - CEA"/>
            <person name="William W."/>
        </authorList>
    </citation>
    <scope>NUCLEOTIDE SEQUENCE</scope>
</reference>
<evidence type="ECO:0000256" key="1">
    <source>
        <dbReference type="SAM" id="Coils"/>
    </source>
</evidence>
<proteinExistence type="predicted"/>
<keyword evidence="1" id="KW-0175">Coiled coil</keyword>
<dbReference type="Proteomes" id="UP000683925">
    <property type="component" value="Unassembled WGS sequence"/>
</dbReference>
<keyword evidence="3" id="KW-1185">Reference proteome</keyword>
<accession>A0A8S1Y852</accession>
<dbReference type="AlphaFoldDB" id="A0A8S1Y852"/>
<protein>
    <submittedName>
        <fullName evidence="2">Uncharacterized protein</fullName>
    </submittedName>
</protein>
<gene>
    <name evidence="2" type="ORF">POCTA_138.1.T1480059</name>
</gene>
<comment type="caution">
    <text evidence="2">The sequence shown here is derived from an EMBL/GenBank/DDBJ whole genome shotgun (WGS) entry which is preliminary data.</text>
</comment>
<sequence>MSKAYLAVKNFKWSEMVNLLAYGVKHPDTLSQTQRITRLYRATIRRHYTSQLENFKGDHIRFYNEMQVAQKDFNRLQELNNNYANLNQEQKVEFSELENKWVSWLEYNYDAFLYVDECRPYSSTSTRYIVYTDKELKFDPLGFYKQRPVHDGKFDPHLPYFRDYPYNESWWNMSESFPTDLDDTPPQQKH</sequence>
<evidence type="ECO:0000313" key="2">
    <source>
        <dbReference type="EMBL" id="CAD8209720.1"/>
    </source>
</evidence>